<dbReference type="InterPro" id="IPR045749">
    <property type="entry name" value="DUF6090"/>
</dbReference>
<dbReference type="RefSeq" id="WP_387960164.1">
    <property type="nucleotide sequence ID" value="NZ_JBHSGP010000004.1"/>
</dbReference>
<protein>
    <submittedName>
        <fullName evidence="2">DUF6090 family protein</fullName>
    </submittedName>
</protein>
<sequence length="249" mass="29488">MIKFFRHIRRELMEKNKTGKYLKYAIGEIVLVVIGILIALSINNWNEERKSYKSEQIFLSQILNSLQSDLNRTKAIYKYRALRKDKALKTLMNNLKKTNLPHDSILSAQFREMTMTLSFIYDKGAYESLKSHGLEIIQNDLLRQKIVRAYENDLPLGNLFIDVNRQIEDELRQNYILELTEYDYERSDNGQWKGKTIIHFEKIKESTLLKNLFRLETSVASNYIMRLEDIISDFENLIYSIETELNKSK</sequence>
<keyword evidence="3" id="KW-1185">Reference proteome</keyword>
<name>A0ABV9MY43_9FLAO</name>
<dbReference type="Proteomes" id="UP001595953">
    <property type="component" value="Unassembled WGS sequence"/>
</dbReference>
<reference evidence="3" key="1">
    <citation type="journal article" date="2019" name="Int. J. Syst. Evol. Microbiol.">
        <title>The Global Catalogue of Microorganisms (GCM) 10K type strain sequencing project: providing services to taxonomists for standard genome sequencing and annotation.</title>
        <authorList>
            <consortium name="The Broad Institute Genomics Platform"/>
            <consortium name="The Broad Institute Genome Sequencing Center for Infectious Disease"/>
            <person name="Wu L."/>
            <person name="Ma J."/>
        </authorList>
    </citation>
    <scope>NUCLEOTIDE SEQUENCE [LARGE SCALE GENOMIC DNA]</scope>
    <source>
        <strain evidence="3">CCUG 63682</strain>
    </source>
</reference>
<comment type="caution">
    <text evidence="2">The sequence shown here is derived from an EMBL/GenBank/DDBJ whole genome shotgun (WGS) entry which is preliminary data.</text>
</comment>
<keyword evidence="1" id="KW-1133">Transmembrane helix</keyword>
<keyword evidence="1" id="KW-0812">Transmembrane</keyword>
<evidence type="ECO:0000313" key="3">
    <source>
        <dbReference type="Proteomes" id="UP001595953"/>
    </source>
</evidence>
<feature type="transmembrane region" description="Helical" evidence="1">
    <location>
        <begin position="21"/>
        <end position="42"/>
    </location>
</feature>
<evidence type="ECO:0000256" key="1">
    <source>
        <dbReference type="SAM" id="Phobius"/>
    </source>
</evidence>
<proteinExistence type="predicted"/>
<dbReference type="EMBL" id="JBHSGP010000004">
    <property type="protein sequence ID" value="MFC4720936.1"/>
    <property type="molecule type" value="Genomic_DNA"/>
</dbReference>
<organism evidence="2 3">
    <name type="scientific">Geojedonia litorea</name>
    <dbReference type="NCBI Taxonomy" id="1268269"/>
    <lineage>
        <taxon>Bacteria</taxon>
        <taxon>Pseudomonadati</taxon>
        <taxon>Bacteroidota</taxon>
        <taxon>Flavobacteriia</taxon>
        <taxon>Flavobacteriales</taxon>
        <taxon>Flavobacteriaceae</taxon>
        <taxon>Geojedonia</taxon>
    </lineage>
</organism>
<gene>
    <name evidence="2" type="ORF">ACFO5O_01275</name>
</gene>
<accession>A0ABV9MY43</accession>
<keyword evidence="1" id="KW-0472">Membrane</keyword>
<evidence type="ECO:0000313" key="2">
    <source>
        <dbReference type="EMBL" id="MFC4720936.1"/>
    </source>
</evidence>
<dbReference type="Pfam" id="PF19578">
    <property type="entry name" value="DUF6090"/>
    <property type="match status" value="1"/>
</dbReference>